<dbReference type="InterPro" id="IPR032436">
    <property type="entry name" value="URB1_C"/>
</dbReference>
<dbReference type="EMBL" id="JAVEPI010000002">
    <property type="protein sequence ID" value="KAK1443769.1"/>
    <property type="molecule type" value="Genomic_DNA"/>
</dbReference>
<proteinExistence type="predicted"/>
<keyword evidence="3" id="KW-1185">Reference proteome</keyword>
<protein>
    <recommendedName>
        <fullName evidence="1">URB1 C-terminal domain-containing protein</fullName>
    </recommendedName>
</protein>
<dbReference type="Pfam" id="PF16201">
    <property type="entry name" value="NopRA1"/>
    <property type="match status" value="1"/>
</dbReference>
<dbReference type="PANTHER" id="PTHR13500:SF0">
    <property type="entry name" value="NUCLEOLAR PRE-RIBOSOMAL-ASSOCIATED PROTEIN 1"/>
    <property type="match status" value="1"/>
</dbReference>
<dbReference type="GO" id="GO:0005730">
    <property type="term" value="C:nucleolus"/>
    <property type="evidence" value="ECO:0007669"/>
    <property type="project" value="TreeGrafter"/>
</dbReference>
<dbReference type="Proteomes" id="UP001230268">
    <property type="component" value="Unassembled WGS sequence"/>
</dbReference>
<feature type="domain" description="URB1 C-terminal" evidence="1">
    <location>
        <begin position="1495"/>
        <end position="1609"/>
    </location>
</feature>
<sequence length="1806" mass="205219">MESIQDLNGAQITSYLVRHAFEVICPEHVLEKEDAHQDKKSKVDSEEGEYYFCRPFHNDASVGERYLSASPKAPEIFELIRAEKEALKRHGWALLAFLLEKCDHEMSRNYITDYVLTKMSKEMQELLTINEDSLYYALTVLLECIKSSPIEKIKDFISSFGFYNMLGKQKPAKSDSSVYPVTKFYKDMLDNNLIDDIGLRNHISVNDVSPKYYSDMVHSNGKKKLCLLLLVGLKGVSFLDKSNLVRLILDHVKHDTILNSICTLRLLIVIILQVWSAHCSRLSLTLSNSTWSDIPESLMTSIVSSLSFIISQTTQDSTMDTEKVVAMNRIVFSVCSEFVEHMEKICDAQTLASALMRFDITNISMADVILNILRSRSQLGPLYMSKLKCSYNGSMEYMVIMKFLLKWFEHINEKGVNPSECLSNIPPCLSQSFFNYGLLSSDRWLRQGTLRMLSAFLRFVTTTRSMITEGSKDKPVADAITQHVSSIIPDFKTLLNVKTSHKDIKSPDEVMINIKNEKRSMISNELGEVLNCDRGDVILDIKHSDLILTDWLRCLHMYSMLIGVSEGRSLYDPLKLLREDGILSEVSESHPDLDIALVDCIFFLGVGEVYSGVSFTKVQRGCFQYIMNKYMDFKVGKARERLEGNSQKDHISHCETYIKHIMEKSGFFGSISEPWLVNMLSYEDLGMFTFLFDHCMGNSLEILLGKISDTKQNNTHQSFKCLNCPKSGGLEGPIILRLTLTFLLHLCSDSSDDFECEVCKAKQSNLITLFNKGNPGNLNSGIQYILRVCNLLDGTYMKNNIRRVVKAIAPKYILEKKGGSEYATENALNNSKEDQSNSIDVIITDKYLVGCLGIVDSIGGYDQDVEYLKELTRILIDTLVLRTSQSEVIGTVLKEKWKGKGNADIINKCIALDTHSLYTHIFTSVLKLLEAPVDFPINRELLRDIKFTEDIIWAQHYYLSHAIGIIESDMKDTADRFLVFMSNVYKEMDTMNPSERCVAALTISKMCSLMPANVMLECAPGMIANTLQTIKLPLQCNGCTDVLNCEFGFTMYLFDISSCLVSYFRNPQLAADMLQSKLIMDITDDICKMNRDQYYIGDAIECHMFLSFVTFLRSLVHHIASNGVDDTEVDWEAMYQLLEKVSSCYHCSYSDSDVMMKEIILGIVNTVSILIRDTKSAVLRIPQFKDFSCISNPENEITIRESNSELENAPVKNIHSHGKSNGWLTMNSGFAMASENSNWLSLNNKRIAMTMLDFPIKKQGTNVCLKNTFRNLAILYPPLETKSPKKSDEIFGSIIRLNKILKSQNRYIQHLLVGDPYYYDIEYLIPFFTGRLCVMLYHQLFLYKKEFEATFQDLGFNGRIVAEKMHNRFIKSFSMDEATEAAKRIYNQVNSMSFEYDLGDSFSIQAVEQVIKNGVVEICSLGLLSKTVRKDSIKALGLVMKLLHNMLDATMVRSMVPGNIGPFRLRRIGLFGIYQVHSVLLWLQRCQLYASKGDPSIHILFGVSILHKLIKVDDPLYKKGNKYLLSRFEPRLNDIPLFFECFCVHDFDERPAYLGFITQLLVSAANIVEDYNVLFSRRIFQQLMSYAVVQEAPLENKIQVAAFLQRCALAHENVLDELLAIGTVMWVSNMAKNVLDTDFKEAKDVVLATLLLCTMTKLLRGMAMPLCSRFAAMLLSFGDHTSLSVSDDPTASEEATETKKAGIAYILSILRDMASTADSLERLATTWHHLLSYIPGYLLTPIRKEGYRVYMLINEEILGNIMKVVNMEGNENRDLIYKPIWKSLEMAERAVKMASEFLKNEGNIDN</sequence>
<evidence type="ECO:0000313" key="3">
    <source>
        <dbReference type="Proteomes" id="UP001230268"/>
    </source>
</evidence>
<organism evidence="2 3">
    <name type="scientific">Babesia gibsoni</name>
    <dbReference type="NCBI Taxonomy" id="33632"/>
    <lineage>
        <taxon>Eukaryota</taxon>
        <taxon>Sar</taxon>
        <taxon>Alveolata</taxon>
        <taxon>Apicomplexa</taxon>
        <taxon>Aconoidasida</taxon>
        <taxon>Piroplasmida</taxon>
        <taxon>Babesiidae</taxon>
        <taxon>Babesia</taxon>
    </lineage>
</organism>
<comment type="caution">
    <text evidence="2">The sequence shown here is derived from an EMBL/GenBank/DDBJ whole genome shotgun (WGS) entry which is preliminary data.</text>
</comment>
<evidence type="ECO:0000313" key="2">
    <source>
        <dbReference type="EMBL" id="KAK1443769.1"/>
    </source>
</evidence>
<accession>A0AAD8LMU4</accession>
<dbReference type="PANTHER" id="PTHR13500">
    <property type="entry name" value="NUCLEOLAR PRERIBOSOMAL-ASSOCIATED PROTEIN 1"/>
    <property type="match status" value="1"/>
</dbReference>
<dbReference type="GO" id="GO:0000463">
    <property type="term" value="P:maturation of LSU-rRNA from tricistronic rRNA transcript (SSU-rRNA, 5.8S rRNA, LSU-rRNA)"/>
    <property type="evidence" value="ECO:0007669"/>
    <property type="project" value="TreeGrafter"/>
</dbReference>
<name>A0AAD8LMU4_BABGI</name>
<dbReference type="InterPro" id="IPR039844">
    <property type="entry name" value="URB1"/>
</dbReference>
<reference evidence="2" key="1">
    <citation type="submission" date="2023-08" db="EMBL/GenBank/DDBJ databases">
        <title>Draft sequence of the Babesia gibsoni genome.</title>
        <authorList>
            <person name="Yamagishi J.Y."/>
            <person name="Xuan X.X."/>
        </authorList>
    </citation>
    <scope>NUCLEOTIDE SEQUENCE</scope>
    <source>
        <strain evidence="2">Azabu</strain>
    </source>
</reference>
<evidence type="ECO:0000259" key="1">
    <source>
        <dbReference type="Pfam" id="PF16201"/>
    </source>
</evidence>
<gene>
    <name evidence="2" type="ORF">BgAZ_206450</name>
</gene>
<dbReference type="GO" id="GO:0000466">
    <property type="term" value="P:maturation of 5.8S rRNA from tricistronic rRNA transcript (SSU-rRNA, 5.8S rRNA, LSU-rRNA)"/>
    <property type="evidence" value="ECO:0007669"/>
    <property type="project" value="TreeGrafter"/>
</dbReference>